<dbReference type="PANTHER" id="PTHR42919:SF8">
    <property type="entry name" value="N-ALPHA-ACETYLTRANSFERASE 50"/>
    <property type="match status" value="1"/>
</dbReference>
<keyword evidence="1" id="KW-0808">Transferase</keyword>
<name>A0ABN1JW08_9FLAO</name>
<dbReference type="InterPro" id="IPR051556">
    <property type="entry name" value="N-term/lysine_N-AcTrnsfr"/>
</dbReference>
<dbReference type="SUPFAM" id="SSF55729">
    <property type="entry name" value="Acyl-CoA N-acyltransferases (Nat)"/>
    <property type="match status" value="1"/>
</dbReference>
<dbReference type="InterPro" id="IPR000182">
    <property type="entry name" value="GNAT_dom"/>
</dbReference>
<proteinExistence type="predicted"/>
<organism evidence="4 5">
    <name type="scientific">Gaetbulibacter jejuensis</name>
    <dbReference type="NCBI Taxonomy" id="584607"/>
    <lineage>
        <taxon>Bacteria</taxon>
        <taxon>Pseudomonadati</taxon>
        <taxon>Bacteroidota</taxon>
        <taxon>Flavobacteriia</taxon>
        <taxon>Flavobacteriales</taxon>
        <taxon>Flavobacteriaceae</taxon>
        <taxon>Gaetbulibacter</taxon>
    </lineage>
</organism>
<accession>A0ABN1JW08</accession>
<dbReference type="CDD" id="cd04301">
    <property type="entry name" value="NAT_SF"/>
    <property type="match status" value="1"/>
</dbReference>
<comment type="caution">
    <text evidence="4">The sequence shown here is derived from an EMBL/GenBank/DDBJ whole genome shotgun (WGS) entry which is preliminary data.</text>
</comment>
<gene>
    <name evidence="4" type="ORF">GCM10009431_25650</name>
</gene>
<dbReference type="Proteomes" id="UP001500736">
    <property type="component" value="Unassembled WGS sequence"/>
</dbReference>
<dbReference type="InterPro" id="IPR016181">
    <property type="entry name" value="Acyl_CoA_acyltransferase"/>
</dbReference>
<sequence>MSLSKVEINTSSFKDIVAHLVRCNSSFKPELSTYVDIPEYSKKLTEYSERYEVWDNDKLIALLAFYHKESTIYISNLSVEKDYQGAGIASTLLNTLKNTLLNDEMDSIELEVYKENIIAKAFYERHGFEVVSSLNNKLTLILKTNV</sequence>
<dbReference type="Pfam" id="PF00583">
    <property type="entry name" value="Acetyltransf_1"/>
    <property type="match status" value="1"/>
</dbReference>
<evidence type="ECO:0000259" key="3">
    <source>
        <dbReference type="PROSITE" id="PS51186"/>
    </source>
</evidence>
<evidence type="ECO:0000256" key="2">
    <source>
        <dbReference type="ARBA" id="ARBA00023315"/>
    </source>
</evidence>
<evidence type="ECO:0000313" key="4">
    <source>
        <dbReference type="EMBL" id="GAA0747817.1"/>
    </source>
</evidence>
<evidence type="ECO:0000313" key="5">
    <source>
        <dbReference type="Proteomes" id="UP001500736"/>
    </source>
</evidence>
<dbReference type="PANTHER" id="PTHR42919">
    <property type="entry name" value="N-ALPHA-ACETYLTRANSFERASE"/>
    <property type="match status" value="1"/>
</dbReference>
<dbReference type="PROSITE" id="PS51186">
    <property type="entry name" value="GNAT"/>
    <property type="match status" value="1"/>
</dbReference>
<keyword evidence="2" id="KW-0012">Acyltransferase</keyword>
<protein>
    <recommendedName>
        <fullName evidence="3">N-acetyltransferase domain-containing protein</fullName>
    </recommendedName>
</protein>
<dbReference type="RefSeq" id="WP_343798863.1">
    <property type="nucleotide sequence ID" value="NZ_BAAAGF010000004.1"/>
</dbReference>
<evidence type="ECO:0000256" key="1">
    <source>
        <dbReference type="ARBA" id="ARBA00022679"/>
    </source>
</evidence>
<dbReference type="EMBL" id="BAAAGF010000004">
    <property type="protein sequence ID" value="GAA0747817.1"/>
    <property type="molecule type" value="Genomic_DNA"/>
</dbReference>
<feature type="domain" description="N-acetyltransferase" evidence="3">
    <location>
        <begin position="6"/>
        <end position="146"/>
    </location>
</feature>
<keyword evidence="5" id="KW-1185">Reference proteome</keyword>
<reference evidence="4 5" key="1">
    <citation type="journal article" date="2019" name="Int. J. Syst. Evol. Microbiol.">
        <title>The Global Catalogue of Microorganisms (GCM) 10K type strain sequencing project: providing services to taxonomists for standard genome sequencing and annotation.</title>
        <authorList>
            <consortium name="The Broad Institute Genomics Platform"/>
            <consortium name="The Broad Institute Genome Sequencing Center for Infectious Disease"/>
            <person name="Wu L."/>
            <person name="Ma J."/>
        </authorList>
    </citation>
    <scope>NUCLEOTIDE SEQUENCE [LARGE SCALE GENOMIC DNA]</scope>
    <source>
        <strain evidence="4 5">JCM 15976</strain>
    </source>
</reference>
<dbReference type="Gene3D" id="3.40.630.30">
    <property type="match status" value="1"/>
</dbReference>